<feature type="region of interest" description="Disordered" evidence="1">
    <location>
        <begin position="35"/>
        <end position="198"/>
    </location>
</feature>
<dbReference type="EMBL" id="MRZV01000168">
    <property type="protein sequence ID" value="PIK56658.1"/>
    <property type="molecule type" value="Genomic_DNA"/>
</dbReference>
<dbReference type="PANTHER" id="PTHR10799">
    <property type="entry name" value="SNF2/RAD54 HELICASE FAMILY"/>
    <property type="match status" value="1"/>
</dbReference>
<dbReference type="Gene3D" id="3.40.50.10810">
    <property type="entry name" value="Tandem AAA-ATPase domain"/>
    <property type="match status" value="1"/>
</dbReference>
<dbReference type="Pfam" id="PF00176">
    <property type="entry name" value="SNF2-rel_dom"/>
    <property type="match status" value="1"/>
</dbReference>
<dbReference type="PROSITE" id="PS51192">
    <property type="entry name" value="HELICASE_ATP_BIND_1"/>
    <property type="match status" value="1"/>
</dbReference>
<dbReference type="InterPro" id="IPR000330">
    <property type="entry name" value="SNF2_N"/>
</dbReference>
<dbReference type="GO" id="GO:0005524">
    <property type="term" value="F:ATP binding"/>
    <property type="evidence" value="ECO:0007669"/>
    <property type="project" value="InterPro"/>
</dbReference>
<dbReference type="InterPro" id="IPR027417">
    <property type="entry name" value="P-loop_NTPase"/>
</dbReference>
<evidence type="ECO:0000313" key="3">
    <source>
        <dbReference type="EMBL" id="PIK56658.1"/>
    </source>
</evidence>
<feature type="compositionally biased region" description="Acidic residues" evidence="1">
    <location>
        <begin position="50"/>
        <end position="62"/>
    </location>
</feature>
<dbReference type="SUPFAM" id="SSF52540">
    <property type="entry name" value="P-loop containing nucleoside triphosphate hydrolases"/>
    <property type="match status" value="1"/>
</dbReference>
<feature type="compositionally biased region" description="Polar residues" evidence="1">
    <location>
        <begin position="63"/>
        <end position="73"/>
    </location>
</feature>
<dbReference type="OrthoDB" id="448448at2759"/>
<feature type="compositionally biased region" description="Basic residues" evidence="1">
    <location>
        <begin position="321"/>
        <end position="339"/>
    </location>
</feature>
<reference evidence="3 4" key="1">
    <citation type="journal article" date="2017" name="PLoS Biol.">
        <title>The sea cucumber genome provides insights into morphological evolution and visceral regeneration.</title>
        <authorList>
            <person name="Zhang X."/>
            <person name="Sun L."/>
            <person name="Yuan J."/>
            <person name="Sun Y."/>
            <person name="Gao Y."/>
            <person name="Zhang L."/>
            <person name="Li S."/>
            <person name="Dai H."/>
            <person name="Hamel J.F."/>
            <person name="Liu C."/>
            <person name="Yu Y."/>
            <person name="Liu S."/>
            <person name="Lin W."/>
            <person name="Guo K."/>
            <person name="Jin S."/>
            <person name="Xu P."/>
            <person name="Storey K.B."/>
            <person name="Huan P."/>
            <person name="Zhang T."/>
            <person name="Zhou Y."/>
            <person name="Zhang J."/>
            <person name="Lin C."/>
            <person name="Li X."/>
            <person name="Xing L."/>
            <person name="Huo D."/>
            <person name="Sun M."/>
            <person name="Wang L."/>
            <person name="Mercier A."/>
            <person name="Li F."/>
            <person name="Yang H."/>
            <person name="Xiang J."/>
        </authorList>
    </citation>
    <scope>NUCLEOTIDE SEQUENCE [LARGE SCALE GENOMIC DNA]</scope>
    <source>
        <strain evidence="3">Shaxun</strain>
        <tissue evidence="3">Muscle</tissue>
    </source>
</reference>
<feature type="region of interest" description="Disordered" evidence="1">
    <location>
        <begin position="291"/>
        <end position="398"/>
    </location>
</feature>
<protein>
    <recommendedName>
        <fullName evidence="2">Helicase ATP-binding domain-containing protein</fullName>
    </recommendedName>
</protein>
<evidence type="ECO:0000259" key="2">
    <source>
        <dbReference type="PROSITE" id="PS51192"/>
    </source>
</evidence>
<feature type="compositionally biased region" description="Basic and acidic residues" evidence="1">
    <location>
        <begin position="293"/>
        <end position="320"/>
    </location>
</feature>
<feature type="compositionally biased region" description="Acidic residues" evidence="1">
    <location>
        <begin position="372"/>
        <end position="393"/>
    </location>
</feature>
<dbReference type="AlphaFoldDB" id="A0A2G8L8R8"/>
<comment type="caution">
    <text evidence="3">The sequence shown here is derived from an EMBL/GenBank/DDBJ whole genome shotgun (WGS) entry which is preliminary data.</text>
</comment>
<organism evidence="3 4">
    <name type="scientific">Stichopus japonicus</name>
    <name type="common">Sea cucumber</name>
    <dbReference type="NCBI Taxonomy" id="307972"/>
    <lineage>
        <taxon>Eukaryota</taxon>
        <taxon>Metazoa</taxon>
        <taxon>Echinodermata</taxon>
        <taxon>Eleutherozoa</taxon>
        <taxon>Echinozoa</taxon>
        <taxon>Holothuroidea</taxon>
        <taxon>Aspidochirotacea</taxon>
        <taxon>Aspidochirotida</taxon>
        <taxon>Stichopodidae</taxon>
        <taxon>Apostichopus</taxon>
    </lineage>
</organism>
<dbReference type="STRING" id="307972.A0A2G8L8R8"/>
<feature type="compositionally biased region" description="Basic and acidic residues" evidence="1">
    <location>
        <begin position="74"/>
        <end position="88"/>
    </location>
</feature>
<feature type="region of interest" description="Disordered" evidence="1">
    <location>
        <begin position="261"/>
        <end position="280"/>
    </location>
</feature>
<accession>A0A2G8L8R8</accession>
<proteinExistence type="predicted"/>
<feature type="domain" description="Helicase ATP-binding" evidence="2">
    <location>
        <begin position="506"/>
        <end position="625"/>
    </location>
</feature>
<feature type="compositionally biased region" description="Polar residues" evidence="1">
    <location>
        <begin position="98"/>
        <end position="117"/>
    </location>
</feature>
<dbReference type="InterPro" id="IPR014001">
    <property type="entry name" value="Helicase_ATP-bd"/>
</dbReference>
<keyword evidence="4" id="KW-1185">Reference proteome</keyword>
<evidence type="ECO:0000256" key="1">
    <source>
        <dbReference type="SAM" id="MobiDB-lite"/>
    </source>
</evidence>
<feature type="compositionally biased region" description="Polar residues" evidence="1">
    <location>
        <begin position="268"/>
        <end position="280"/>
    </location>
</feature>
<sequence length="632" mass="71787">MSFALFAFVADSSENSPTFLTDANLRSEKNVRRDILSNGSHGLTKKLQDLPEDDVKDSDETYFSESIHSNRTVDSAKVRDDQECHTVDDEIEDDMSPVFQNENGTGMPESGSQTRLHSPSRDSENGASGDDSSDSEIESSAVRRRKKRALSPWNGRQDDDENGTGEEDSEDEDEDDSDDEIDVAVKEKPSKRRRVDIRKSSSIDETFEEAGNSQMKQLTEMFPHHSQKERYISMHLSDICIRIFHAIFKVLSLELDSDLPEPFAPASPSKSPDTTKTKPFSLSKFAYNSGWVSKEKQQKPVERKGESKMKPIERKGDSKMKPKKVVQKKRKRPTGRRRKDQSSEDEEDEEDSSFVVREGSDSDGGHIGTIDQSEEEEEEAEAISSDDDDEEEYYGGGNEFSESFQTEVVQFFNTASKEELGALNGCSGTKANRIIHLRPLITLVEKLEATNSLSVHLIENCEDLFGERQLLLDVLNECCTTSQKIQNTLVEEEVANDKKISLLIRENWLREFNKWCPSMEAILYTGDRDYRMQLAEDILYGSLDCNVLITSYSMATSDVDYKRLFKRLKLQYSVYDEGHMLKNVKSLRYKSLMKIKSRQKLLLTGTPLQNNLLELMSLICFVVPTLDSPEKT</sequence>
<feature type="compositionally biased region" description="Acidic residues" evidence="1">
    <location>
        <begin position="158"/>
        <end position="182"/>
    </location>
</feature>
<evidence type="ECO:0000313" key="4">
    <source>
        <dbReference type="Proteomes" id="UP000230750"/>
    </source>
</evidence>
<gene>
    <name evidence="3" type="ORF">BSL78_06444</name>
</gene>
<dbReference type="Proteomes" id="UP000230750">
    <property type="component" value="Unassembled WGS sequence"/>
</dbReference>
<dbReference type="InterPro" id="IPR038718">
    <property type="entry name" value="SNF2-like_sf"/>
</dbReference>
<name>A0A2G8L8R8_STIJA</name>
<feature type="compositionally biased region" description="Acidic residues" evidence="1">
    <location>
        <begin position="343"/>
        <end position="352"/>
    </location>
</feature>